<name>A0A1I0RDQ3_9FIRM</name>
<evidence type="ECO:0000313" key="1">
    <source>
        <dbReference type="EMBL" id="SEW38981.1"/>
    </source>
</evidence>
<protein>
    <submittedName>
        <fullName evidence="1">Uncharacterized protein</fullName>
    </submittedName>
</protein>
<dbReference type="Proteomes" id="UP000199701">
    <property type="component" value="Unassembled WGS sequence"/>
</dbReference>
<dbReference type="EMBL" id="FOJI01000014">
    <property type="protein sequence ID" value="SEW38981.1"/>
    <property type="molecule type" value="Genomic_DNA"/>
</dbReference>
<evidence type="ECO:0000313" key="2">
    <source>
        <dbReference type="Proteomes" id="UP000199701"/>
    </source>
</evidence>
<dbReference type="AlphaFoldDB" id="A0A1I0RDQ3"/>
<proteinExistence type="predicted"/>
<dbReference type="RefSeq" id="WP_278281078.1">
    <property type="nucleotide sequence ID" value="NZ_FOJI01000014.1"/>
</dbReference>
<accession>A0A1I0RDQ3</accession>
<keyword evidence="2" id="KW-1185">Reference proteome</keyword>
<reference evidence="1 2" key="1">
    <citation type="submission" date="2016-10" db="EMBL/GenBank/DDBJ databases">
        <authorList>
            <person name="de Groot N.N."/>
        </authorList>
    </citation>
    <scope>NUCLEOTIDE SEQUENCE [LARGE SCALE GENOMIC DNA]</scope>
    <source>
        <strain evidence="1 2">DSM 9179</strain>
    </source>
</reference>
<gene>
    <name evidence="1" type="ORF">SAMN05421659_11474</name>
</gene>
<organism evidence="1 2">
    <name type="scientific">[Clostridium] fimetarium</name>
    <dbReference type="NCBI Taxonomy" id="99656"/>
    <lineage>
        <taxon>Bacteria</taxon>
        <taxon>Bacillati</taxon>
        <taxon>Bacillota</taxon>
        <taxon>Clostridia</taxon>
        <taxon>Lachnospirales</taxon>
        <taxon>Lachnospiraceae</taxon>
    </lineage>
</organism>
<dbReference type="STRING" id="99656.SAMN05421659_11474"/>
<sequence length="44" mass="5238">MSKFIKKRLKLISKIRLFLNGVFVQAPEDRKNKSNCESFDGQHW</sequence>